<reference evidence="10 11" key="1">
    <citation type="submission" date="2018-07" db="EMBL/GenBank/DDBJ databases">
        <title>Arthrobacter sp. nov., isolated from raw cow's milk with high bacterial count.</title>
        <authorList>
            <person name="Hahne J."/>
            <person name="Isele D."/>
            <person name="Lipski A."/>
        </authorList>
    </citation>
    <scope>NUCLEOTIDE SEQUENCE [LARGE SCALE GENOMIC DNA]</scope>
    <source>
        <strain evidence="10 11">JZ R-35</strain>
    </source>
</reference>
<dbReference type="GO" id="GO:0008270">
    <property type="term" value="F:zinc ion binding"/>
    <property type="evidence" value="ECO:0007669"/>
    <property type="project" value="InterPro"/>
</dbReference>
<evidence type="ECO:0000256" key="4">
    <source>
        <dbReference type="ARBA" id="ARBA00023002"/>
    </source>
</evidence>
<dbReference type="Gene3D" id="3.90.180.10">
    <property type="entry name" value="Medium-chain alcohol dehydrogenases, catalytic domain"/>
    <property type="match status" value="1"/>
</dbReference>
<evidence type="ECO:0000256" key="5">
    <source>
        <dbReference type="ARBA" id="ARBA00024074"/>
    </source>
</evidence>
<keyword evidence="11" id="KW-1185">Reference proteome</keyword>
<dbReference type="PROSITE" id="PS00059">
    <property type="entry name" value="ADH_ZINC"/>
    <property type="match status" value="1"/>
</dbReference>
<comment type="catalytic activity">
    <reaction evidence="6">
        <text>a primary alcohol + NADP(+) = an aldehyde + NADPH + H(+)</text>
        <dbReference type="Rhea" id="RHEA:15937"/>
        <dbReference type="ChEBI" id="CHEBI:15378"/>
        <dbReference type="ChEBI" id="CHEBI:15734"/>
        <dbReference type="ChEBI" id="CHEBI:17478"/>
        <dbReference type="ChEBI" id="CHEBI:57783"/>
        <dbReference type="ChEBI" id="CHEBI:58349"/>
        <dbReference type="EC" id="1.1.1.2"/>
    </reaction>
</comment>
<dbReference type="CDD" id="cd05283">
    <property type="entry name" value="CAD1"/>
    <property type="match status" value="1"/>
</dbReference>
<feature type="region of interest" description="Disordered" evidence="8">
    <location>
        <begin position="17"/>
        <end position="45"/>
    </location>
</feature>
<feature type="compositionally biased region" description="Low complexity" evidence="8">
    <location>
        <begin position="32"/>
        <end position="45"/>
    </location>
</feature>
<dbReference type="AlphaFoldDB" id="A0A399JKL0"/>
<keyword evidence="3 7" id="KW-0862">Zinc</keyword>
<feature type="domain" description="Enoyl reductase (ER)" evidence="9">
    <location>
        <begin position="70"/>
        <end position="401"/>
    </location>
</feature>
<accession>A0A399JKL0</accession>
<evidence type="ECO:0000256" key="7">
    <source>
        <dbReference type="RuleBase" id="RU361277"/>
    </source>
</evidence>
<dbReference type="FunFam" id="3.40.50.720:FF:000022">
    <property type="entry name" value="Cinnamyl alcohol dehydrogenase"/>
    <property type="match status" value="1"/>
</dbReference>
<organism evidence="10 11">
    <name type="scientific">Galactobacter valiniphilus</name>
    <dbReference type="NCBI Taxonomy" id="2676122"/>
    <lineage>
        <taxon>Bacteria</taxon>
        <taxon>Bacillati</taxon>
        <taxon>Actinomycetota</taxon>
        <taxon>Actinomycetes</taxon>
        <taxon>Micrococcales</taxon>
        <taxon>Micrococcaceae</taxon>
        <taxon>Galactobacter</taxon>
    </lineage>
</organism>
<evidence type="ECO:0000256" key="2">
    <source>
        <dbReference type="ARBA" id="ARBA00022723"/>
    </source>
</evidence>
<dbReference type="EMBL" id="QQXK01000006">
    <property type="protein sequence ID" value="RII43046.1"/>
    <property type="molecule type" value="Genomic_DNA"/>
</dbReference>
<dbReference type="Gene3D" id="3.40.50.720">
    <property type="entry name" value="NAD(P)-binding Rossmann-like Domain"/>
    <property type="match status" value="1"/>
</dbReference>
<dbReference type="EC" id="1.1.1.2" evidence="5"/>
<dbReference type="InterPro" id="IPR013149">
    <property type="entry name" value="ADH-like_C"/>
</dbReference>
<evidence type="ECO:0000313" key="11">
    <source>
        <dbReference type="Proteomes" id="UP000265419"/>
    </source>
</evidence>
<dbReference type="PANTHER" id="PTHR42683">
    <property type="entry name" value="ALDEHYDE REDUCTASE"/>
    <property type="match status" value="1"/>
</dbReference>
<dbReference type="InterPro" id="IPR020843">
    <property type="entry name" value="ER"/>
</dbReference>
<dbReference type="Pfam" id="PF00107">
    <property type="entry name" value="ADH_zinc_N"/>
    <property type="match status" value="1"/>
</dbReference>
<dbReference type="InterPro" id="IPR002328">
    <property type="entry name" value="ADH_Zn_CS"/>
</dbReference>
<dbReference type="SMART" id="SM00829">
    <property type="entry name" value="PKS_ER"/>
    <property type="match status" value="1"/>
</dbReference>
<evidence type="ECO:0000313" key="10">
    <source>
        <dbReference type="EMBL" id="RII43046.1"/>
    </source>
</evidence>
<dbReference type="InterPro" id="IPR036291">
    <property type="entry name" value="NAD(P)-bd_dom_sf"/>
</dbReference>
<dbReference type="InterPro" id="IPR013154">
    <property type="entry name" value="ADH-like_N"/>
</dbReference>
<evidence type="ECO:0000256" key="1">
    <source>
        <dbReference type="ARBA" id="ARBA00001947"/>
    </source>
</evidence>
<dbReference type="InterPro" id="IPR011032">
    <property type="entry name" value="GroES-like_sf"/>
</dbReference>
<dbReference type="Proteomes" id="UP000265419">
    <property type="component" value="Unassembled WGS sequence"/>
</dbReference>
<dbReference type="Pfam" id="PF08240">
    <property type="entry name" value="ADH_N"/>
    <property type="match status" value="1"/>
</dbReference>
<sequence length="406" mass="41439">MTVLRPPTPAALQALRQQLSQAPDGAVSAPKAPAGPNPEGSPASAAEARAAAATGLAHTAVARGVRTLGGAIEEIFLPRRAAGEHDVVIEVEFCGLCHSDVHAARGEWGGRALPFVTGHEMVGRVVAVGSAVSAHAVGDRVGVGCLVGSCRECAACLRGQEMFCERGSVGTYGAWDRFHAERTQGGYATSIVVAEDFVLKVPESLDPAAAAPLLCAGITSYSPLRAAGVGEGTRVGVAGIGGLGHLAVKLAVAMGAEVTAFTTSQAKLEAARALGAHRTVLSNDPAAMAAEAGTLDVVIDAISAPHDVNALLKTLRPTGRLAQIGLPPGGDAGQAVDAALLVRNGLSLVGSKIGGIPETQEMLEFCARHGVATDIETVDAQHLGEAWDRMVAGDVRYRFVLDNSTL</sequence>
<evidence type="ECO:0000256" key="6">
    <source>
        <dbReference type="ARBA" id="ARBA00048262"/>
    </source>
</evidence>
<dbReference type="RefSeq" id="WP_119423951.1">
    <property type="nucleotide sequence ID" value="NZ_QQXK01000006.1"/>
</dbReference>
<dbReference type="GO" id="GO:0008106">
    <property type="term" value="F:alcohol dehydrogenase (NADP+) activity"/>
    <property type="evidence" value="ECO:0007669"/>
    <property type="project" value="UniProtKB-EC"/>
</dbReference>
<dbReference type="SUPFAM" id="SSF50129">
    <property type="entry name" value="GroES-like"/>
    <property type="match status" value="1"/>
</dbReference>
<proteinExistence type="inferred from homology"/>
<comment type="similarity">
    <text evidence="7">Belongs to the zinc-containing alcohol dehydrogenase family.</text>
</comment>
<evidence type="ECO:0000256" key="8">
    <source>
        <dbReference type="SAM" id="MobiDB-lite"/>
    </source>
</evidence>
<keyword evidence="2 7" id="KW-0479">Metal-binding</keyword>
<protein>
    <recommendedName>
        <fullName evidence="5">alcohol dehydrogenase (NADP(+))</fullName>
        <ecNumber evidence="5">1.1.1.2</ecNumber>
    </recommendedName>
</protein>
<evidence type="ECO:0000259" key="9">
    <source>
        <dbReference type="SMART" id="SM00829"/>
    </source>
</evidence>
<dbReference type="InterPro" id="IPR047109">
    <property type="entry name" value="CAD-like"/>
</dbReference>
<gene>
    <name evidence="10" type="ORF">DWB68_04505</name>
</gene>
<name>A0A399JKL0_9MICC</name>
<comment type="cofactor">
    <cofactor evidence="1 7">
        <name>Zn(2+)</name>
        <dbReference type="ChEBI" id="CHEBI:29105"/>
    </cofactor>
</comment>
<evidence type="ECO:0000256" key="3">
    <source>
        <dbReference type="ARBA" id="ARBA00022833"/>
    </source>
</evidence>
<comment type="caution">
    <text evidence="10">The sequence shown here is derived from an EMBL/GenBank/DDBJ whole genome shotgun (WGS) entry which is preliminary data.</text>
</comment>
<dbReference type="SUPFAM" id="SSF51735">
    <property type="entry name" value="NAD(P)-binding Rossmann-fold domains"/>
    <property type="match status" value="1"/>
</dbReference>
<keyword evidence="4" id="KW-0560">Oxidoreductase</keyword>